<evidence type="ECO:0000313" key="1">
    <source>
        <dbReference type="EMBL" id="KAI4384362.1"/>
    </source>
</evidence>
<sequence>MEGSNAMTIDFLRARLLSERAVSKTARQRADELARRVIELEEQLQAVSIQRKKAEKATADVLAILETHGISDASEDYYLSSDNDETPHALAKASCHTKAEESSVTSKQQGNESEDISSPKIVFGRSLSWKGRKDSSPSPDRYKEASMRRRSGLVSIVKPSNHRLGKSCRQIRQRDQRLEASEGMNISQQSNHGNDEVASGKMCLKADGNGPDILNESFEFHKEKAQPQDTDTSVLVPERNEVDAARHEYNERGEETNMEKALQHQEQLIGQYEAMEKAQREWEEKFRENSSALETCDPSNHSDMTEEAEEKPQVPLSPPAVTVPYAEAKSEVRDASITRTYQIEQHELSVPSLQAEHGHFLHTSSQELPSKVMDDLDQRVSHLPNVDGKNQRVDFHIQPPLRPPFATDDSLCTDTPVKQVADNPHSTVNALVPHGSAGTLSDVINSLKQAKLMLHNQISRVRSSDNRFLGGVMEPCLLKPESRNRVDIPGGFSGLFRLPSDIPLATYAEGDMPCSSTWSSSARFYPTSQPSPSAGNPYHYVGSNLSFPIDDRLVSGQFFNVGPRTMSPDLSTYPCSDRSMHDYPPRQPPGTLPNIGGIPRPHPSLGLTPPVSRSTRLSYNDRHYAGPGSFRQ</sequence>
<keyword evidence="2" id="KW-1185">Reference proteome</keyword>
<dbReference type="EMBL" id="CM042881">
    <property type="protein sequence ID" value="KAI4384362.1"/>
    <property type="molecule type" value="Genomic_DNA"/>
</dbReference>
<name>A0ACB9S0X5_9MYRT</name>
<proteinExistence type="predicted"/>
<dbReference type="Proteomes" id="UP001057402">
    <property type="component" value="Chromosome 2"/>
</dbReference>
<comment type="caution">
    <text evidence="1">The sequence shown here is derived from an EMBL/GenBank/DDBJ whole genome shotgun (WGS) entry which is preliminary data.</text>
</comment>
<evidence type="ECO:0000313" key="2">
    <source>
        <dbReference type="Proteomes" id="UP001057402"/>
    </source>
</evidence>
<reference evidence="2" key="1">
    <citation type="journal article" date="2023" name="Front. Plant Sci.">
        <title>Chromosomal-level genome assembly of Melastoma candidum provides insights into trichome evolution.</title>
        <authorList>
            <person name="Zhong Y."/>
            <person name="Wu W."/>
            <person name="Sun C."/>
            <person name="Zou P."/>
            <person name="Liu Y."/>
            <person name="Dai S."/>
            <person name="Zhou R."/>
        </authorList>
    </citation>
    <scope>NUCLEOTIDE SEQUENCE [LARGE SCALE GENOMIC DNA]</scope>
</reference>
<organism evidence="1 2">
    <name type="scientific">Melastoma candidum</name>
    <dbReference type="NCBI Taxonomy" id="119954"/>
    <lineage>
        <taxon>Eukaryota</taxon>
        <taxon>Viridiplantae</taxon>
        <taxon>Streptophyta</taxon>
        <taxon>Embryophyta</taxon>
        <taxon>Tracheophyta</taxon>
        <taxon>Spermatophyta</taxon>
        <taxon>Magnoliopsida</taxon>
        <taxon>eudicotyledons</taxon>
        <taxon>Gunneridae</taxon>
        <taxon>Pentapetalae</taxon>
        <taxon>rosids</taxon>
        <taxon>malvids</taxon>
        <taxon>Myrtales</taxon>
        <taxon>Melastomataceae</taxon>
        <taxon>Melastomatoideae</taxon>
        <taxon>Melastomateae</taxon>
        <taxon>Melastoma</taxon>
    </lineage>
</organism>
<accession>A0ACB9S0X5</accession>
<protein>
    <submittedName>
        <fullName evidence="1">Uncharacterized protein</fullName>
    </submittedName>
</protein>
<gene>
    <name evidence="1" type="ORF">MLD38_002529</name>
</gene>